<sequence length="62" mass="6875">MDGISGIGSERLIEGFPKLDAFHIPPKLLQFAGILWQAVAITSQRKRSLVCFTVVNIGHIRK</sequence>
<dbReference type="AlphaFoldDB" id="A0A1M7N906"/>
<proteinExistence type="predicted"/>
<accession>A0A1M7N906</accession>
<evidence type="ECO:0000313" key="2">
    <source>
        <dbReference type="Proteomes" id="UP000184513"/>
    </source>
</evidence>
<organism evidence="1 2">
    <name type="scientific">Cyclobacterium lianum</name>
    <dbReference type="NCBI Taxonomy" id="388280"/>
    <lineage>
        <taxon>Bacteria</taxon>
        <taxon>Pseudomonadati</taxon>
        <taxon>Bacteroidota</taxon>
        <taxon>Cytophagia</taxon>
        <taxon>Cytophagales</taxon>
        <taxon>Cyclobacteriaceae</taxon>
        <taxon>Cyclobacterium</taxon>
    </lineage>
</organism>
<dbReference type="Proteomes" id="UP000184513">
    <property type="component" value="Unassembled WGS sequence"/>
</dbReference>
<reference evidence="1 2" key="1">
    <citation type="submission" date="2016-11" db="EMBL/GenBank/DDBJ databases">
        <authorList>
            <person name="Jaros S."/>
            <person name="Januszkiewicz K."/>
            <person name="Wedrychowicz H."/>
        </authorList>
    </citation>
    <scope>NUCLEOTIDE SEQUENCE [LARGE SCALE GENOMIC DNA]</scope>
    <source>
        <strain evidence="1 2">CGMCC 1.6102</strain>
    </source>
</reference>
<gene>
    <name evidence="1" type="ORF">SAMN04488057_105139</name>
</gene>
<dbReference type="STRING" id="388280.SAMN04488057_105139"/>
<protein>
    <submittedName>
        <fullName evidence="1">Uncharacterized protein</fullName>
    </submittedName>
</protein>
<evidence type="ECO:0000313" key="1">
    <source>
        <dbReference type="EMBL" id="SHN00027.1"/>
    </source>
</evidence>
<keyword evidence="2" id="KW-1185">Reference proteome</keyword>
<dbReference type="EMBL" id="FRCY01000005">
    <property type="protein sequence ID" value="SHN00027.1"/>
    <property type="molecule type" value="Genomic_DNA"/>
</dbReference>
<name>A0A1M7N906_9BACT</name>